<evidence type="ECO:0000256" key="1">
    <source>
        <dbReference type="SAM" id="MobiDB-lite"/>
    </source>
</evidence>
<evidence type="ECO:0000313" key="5">
    <source>
        <dbReference type="Proteomes" id="UP000265040"/>
    </source>
</evidence>
<feature type="transmembrane region" description="Helical" evidence="2">
    <location>
        <begin position="183"/>
        <end position="207"/>
    </location>
</feature>
<dbReference type="AlphaFoldDB" id="A0A3Q1JD53"/>
<dbReference type="InParanoid" id="A0A3Q1JD53"/>
<reference evidence="4" key="1">
    <citation type="submission" date="2021-04" db="EMBL/GenBank/DDBJ databases">
        <authorList>
            <consortium name="Wellcome Sanger Institute Data Sharing"/>
        </authorList>
    </citation>
    <scope>NUCLEOTIDE SEQUENCE [LARGE SCALE GENOMIC DNA]</scope>
</reference>
<keyword evidence="2" id="KW-1133">Transmembrane helix</keyword>
<keyword evidence="2" id="KW-0812">Transmembrane</keyword>
<accession>A0A3Q1JD53</accession>
<evidence type="ECO:0000256" key="3">
    <source>
        <dbReference type="SAM" id="SignalP"/>
    </source>
</evidence>
<evidence type="ECO:0000313" key="4">
    <source>
        <dbReference type="Ensembl" id="ENSATEP00000030925.2"/>
    </source>
</evidence>
<keyword evidence="5" id="KW-1185">Reference proteome</keyword>
<organism evidence="4 5">
    <name type="scientific">Anabas testudineus</name>
    <name type="common">Climbing perch</name>
    <name type="synonym">Anthias testudineus</name>
    <dbReference type="NCBI Taxonomy" id="64144"/>
    <lineage>
        <taxon>Eukaryota</taxon>
        <taxon>Metazoa</taxon>
        <taxon>Chordata</taxon>
        <taxon>Craniata</taxon>
        <taxon>Vertebrata</taxon>
        <taxon>Euteleostomi</taxon>
        <taxon>Actinopterygii</taxon>
        <taxon>Neopterygii</taxon>
        <taxon>Teleostei</taxon>
        <taxon>Neoteleostei</taxon>
        <taxon>Acanthomorphata</taxon>
        <taxon>Anabantaria</taxon>
        <taxon>Anabantiformes</taxon>
        <taxon>Anabantoidei</taxon>
        <taxon>Anabantidae</taxon>
        <taxon>Anabas</taxon>
    </lineage>
</organism>
<protein>
    <recommendedName>
        <fullName evidence="6">Selectin P ligand</fullName>
    </recommendedName>
</protein>
<keyword evidence="3" id="KW-0732">Signal</keyword>
<sequence length="278" mass="29579">MNKYLSLSLLWGISVLLCMETKSASIPETSSSNSTSEPNQTTTQASTSQVLHNETETQHTTQHPTNNPVATSAVATDTRVSPTVETQEANVSGKKDDSNVTTPGLDVSKTAAATASSLPHVLTSTSEAPSSHNTMMKSTGERLPVATTKSTTTTAEAPTKAPKRSTTTECQPCSTLGVVKQCLIIIASLAGLATIFMVSTIVLCVKLSGKKYKVNKRQQGTEMMCISSLMPERNYSYTRQRNPISNGVLVIPTGGDSDEEGGDNLTLSSFLPENDRFV</sequence>
<dbReference type="InterPro" id="IPR008608">
    <property type="entry name" value="Ectropic_vir_integratn_site_2A"/>
</dbReference>
<gene>
    <name evidence="4" type="primary">EMCN</name>
</gene>
<dbReference type="GO" id="GO:0050901">
    <property type="term" value="P:leukocyte tethering or rolling"/>
    <property type="evidence" value="ECO:0007669"/>
    <property type="project" value="TreeGrafter"/>
</dbReference>
<dbReference type="OrthoDB" id="8927116at2759"/>
<proteinExistence type="predicted"/>
<feature type="compositionally biased region" description="Polar residues" evidence="1">
    <location>
        <begin position="118"/>
        <end position="137"/>
    </location>
</feature>
<feature type="compositionally biased region" description="Low complexity" evidence="1">
    <location>
        <begin position="58"/>
        <end position="68"/>
    </location>
</feature>
<dbReference type="Pfam" id="PF05399">
    <property type="entry name" value="EVI2A"/>
    <property type="match status" value="1"/>
</dbReference>
<keyword evidence="2" id="KW-0472">Membrane</keyword>
<dbReference type="Proteomes" id="UP000265040">
    <property type="component" value="Chromosome 12"/>
</dbReference>
<reference evidence="4" key="2">
    <citation type="submission" date="2025-08" db="UniProtKB">
        <authorList>
            <consortium name="Ensembl"/>
        </authorList>
    </citation>
    <scope>IDENTIFICATION</scope>
</reference>
<feature type="region of interest" description="Disordered" evidence="1">
    <location>
        <begin position="26"/>
        <end position="105"/>
    </location>
</feature>
<feature type="signal peptide" evidence="3">
    <location>
        <begin position="1"/>
        <end position="23"/>
    </location>
</feature>
<dbReference type="PANTHER" id="PTHR17384">
    <property type="entry name" value="P-SELECTIN GLYCOPROTEIN LIGAND-1"/>
    <property type="match status" value="1"/>
</dbReference>
<dbReference type="GeneTree" id="ENSGT00940000170719"/>
<dbReference type="STRING" id="64144.ENSATEP00000030925"/>
<dbReference type="PANTHER" id="PTHR17384:SF7">
    <property type="entry name" value="P-SELECTIN GLYCOPROTEIN LIGAND 1"/>
    <property type="match status" value="1"/>
</dbReference>
<evidence type="ECO:0008006" key="6">
    <source>
        <dbReference type="Google" id="ProtNLM"/>
    </source>
</evidence>
<name>A0A3Q1JD53_ANATE</name>
<evidence type="ECO:0000256" key="2">
    <source>
        <dbReference type="SAM" id="Phobius"/>
    </source>
</evidence>
<dbReference type="InterPro" id="IPR026195">
    <property type="entry name" value="PSGL-1"/>
</dbReference>
<feature type="compositionally biased region" description="Low complexity" evidence="1">
    <location>
        <begin position="27"/>
        <end position="44"/>
    </location>
</feature>
<reference evidence="4" key="3">
    <citation type="submission" date="2025-09" db="UniProtKB">
        <authorList>
            <consortium name="Ensembl"/>
        </authorList>
    </citation>
    <scope>IDENTIFICATION</scope>
</reference>
<feature type="compositionally biased region" description="Polar residues" evidence="1">
    <location>
        <begin position="69"/>
        <end position="90"/>
    </location>
</feature>
<dbReference type="Ensembl" id="ENSATET00000031388.2">
    <property type="protein sequence ID" value="ENSATEP00000030925.2"/>
    <property type="gene ID" value="ENSATEG00000021352.2"/>
</dbReference>
<dbReference type="GO" id="GO:0005886">
    <property type="term" value="C:plasma membrane"/>
    <property type="evidence" value="ECO:0007669"/>
    <property type="project" value="TreeGrafter"/>
</dbReference>
<feature type="region of interest" description="Disordered" evidence="1">
    <location>
        <begin position="118"/>
        <end position="169"/>
    </location>
</feature>
<feature type="chain" id="PRO_5030080381" description="Selectin P ligand" evidence="3">
    <location>
        <begin position="24"/>
        <end position="278"/>
    </location>
</feature>
<feature type="compositionally biased region" description="Low complexity" evidence="1">
    <location>
        <begin position="144"/>
        <end position="160"/>
    </location>
</feature>